<dbReference type="EMBL" id="LXQA011395147">
    <property type="protein sequence ID" value="MCI95727.1"/>
    <property type="molecule type" value="Genomic_DNA"/>
</dbReference>
<feature type="compositionally biased region" description="Acidic residues" evidence="1">
    <location>
        <begin position="44"/>
        <end position="66"/>
    </location>
</feature>
<evidence type="ECO:0000313" key="2">
    <source>
        <dbReference type="EMBL" id="MCI95727.1"/>
    </source>
</evidence>
<sequence length="66" mass="7045">MYQLHLQGPMMNPPDFHAHNNWPGDMPQFGEGVGTSAGAGVGADGDDDDVDNVAADAFEDDDEMHD</sequence>
<evidence type="ECO:0000313" key="3">
    <source>
        <dbReference type="Proteomes" id="UP000265520"/>
    </source>
</evidence>
<evidence type="ECO:0000256" key="1">
    <source>
        <dbReference type="SAM" id="MobiDB-lite"/>
    </source>
</evidence>
<feature type="region of interest" description="Disordered" evidence="1">
    <location>
        <begin position="13"/>
        <end position="66"/>
    </location>
</feature>
<dbReference type="Proteomes" id="UP000265520">
    <property type="component" value="Unassembled WGS sequence"/>
</dbReference>
<protein>
    <submittedName>
        <fullName evidence="2">Uncharacterized protein</fullName>
    </submittedName>
</protein>
<feature type="compositionally biased region" description="Gly residues" evidence="1">
    <location>
        <begin position="31"/>
        <end position="43"/>
    </location>
</feature>
<name>A0A392W5W1_9FABA</name>
<organism evidence="2 3">
    <name type="scientific">Trifolium medium</name>
    <dbReference type="NCBI Taxonomy" id="97028"/>
    <lineage>
        <taxon>Eukaryota</taxon>
        <taxon>Viridiplantae</taxon>
        <taxon>Streptophyta</taxon>
        <taxon>Embryophyta</taxon>
        <taxon>Tracheophyta</taxon>
        <taxon>Spermatophyta</taxon>
        <taxon>Magnoliopsida</taxon>
        <taxon>eudicotyledons</taxon>
        <taxon>Gunneridae</taxon>
        <taxon>Pentapetalae</taxon>
        <taxon>rosids</taxon>
        <taxon>fabids</taxon>
        <taxon>Fabales</taxon>
        <taxon>Fabaceae</taxon>
        <taxon>Papilionoideae</taxon>
        <taxon>50 kb inversion clade</taxon>
        <taxon>NPAAA clade</taxon>
        <taxon>Hologalegina</taxon>
        <taxon>IRL clade</taxon>
        <taxon>Trifolieae</taxon>
        <taxon>Trifolium</taxon>
    </lineage>
</organism>
<proteinExistence type="predicted"/>
<feature type="non-terminal residue" evidence="2">
    <location>
        <position position="66"/>
    </location>
</feature>
<comment type="caution">
    <text evidence="2">The sequence shown here is derived from an EMBL/GenBank/DDBJ whole genome shotgun (WGS) entry which is preliminary data.</text>
</comment>
<dbReference type="AlphaFoldDB" id="A0A392W5W1"/>
<accession>A0A392W5W1</accession>
<reference evidence="2 3" key="1">
    <citation type="journal article" date="2018" name="Front. Plant Sci.">
        <title>Red Clover (Trifolium pratense) and Zigzag Clover (T. medium) - A Picture of Genomic Similarities and Differences.</title>
        <authorList>
            <person name="Dluhosova J."/>
            <person name="Istvanek J."/>
            <person name="Nedelnik J."/>
            <person name="Repkova J."/>
        </authorList>
    </citation>
    <scope>NUCLEOTIDE SEQUENCE [LARGE SCALE GENOMIC DNA]</scope>
    <source>
        <strain evidence="3">cv. 10/8</strain>
        <tissue evidence="2">Leaf</tissue>
    </source>
</reference>
<keyword evidence="3" id="KW-1185">Reference proteome</keyword>